<keyword evidence="2" id="KW-1185">Reference proteome</keyword>
<dbReference type="RefSeq" id="WP_121669489.1">
    <property type="nucleotide sequence ID" value="NZ_CP033019.1"/>
</dbReference>
<dbReference type="EMBL" id="CP033019">
    <property type="protein sequence ID" value="AYM76598.1"/>
    <property type="molecule type" value="Genomic_DNA"/>
</dbReference>
<gene>
    <name evidence="1" type="ORF">D9M09_12940</name>
</gene>
<evidence type="ECO:0000313" key="2">
    <source>
        <dbReference type="Proteomes" id="UP000279594"/>
    </source>
</evidence>
<name>A0A3G2E8D1_9BURK</name>
<evidence type="ECO:0000313" key="1">
    <source>
        <dbReference type="EMBL" id="AYM76598.1"/>
    </source>
</evidence>
<proteinExistence type="predicted"/>
<dbReference type="Proteomes" id="UP000279594">
    <property type="component" value="Chromosome"/>
</dbReference>
<accession>A0A3G2E8D1</accession>
<sequence length="126" mass="14551">MQEQLFFEGLRALAEAAFPKHCACCGRVFATAHEFIGQTRAMRQDVSGLKQSFDDNNVAIVEVYRNCLCGSTLMDFFSDRRDRSEPSLRRRQLFERLLPLLQEKGMERAAARDYLLQVVRGELPYQ</sequence>
<dbReference type="AlphaFoldDB" id="A0A3G2E8D1"/>
<organism evidence="1 2">
    <name type="scientific">Janthinobacterium agaricidamnosum</name>
    <dbReference type="NCBI Taxonomy" id="55508"/>
    <lineage>
        <taxon>Bacteria</taxon>
        <taxon>Pseudomonadati</taxon>
        <taxon>Pseudomonadota</taxon>
        <taxon>Betaproteobacteria</taxon>
        <taxon>Burkholderiales</taxon>
        <taxon>Oxalobacteraceae</taxon>
        <taxon>Janthinobacterium</taxon>
    </lineage>
</organism>
<reference evidence="1 2" key="1">
    <citation type="submission" date="2018-10" db="EMBL/GenBank/DDBJ databases">
        <title>Effects of UV and annual dynamics of microbial communities in freshwater RAS systems.</title>
        <authorList>
            <person name="Bekkelund A.K."/>
            <person name="Hansen B.R."/>
            <person name="Stokken H."/>
            <person name="Eriksen B.F."/>
            <person name="Kashulin N.A."/>
        </authorList>
    </citation>
    <scope>NUCLEOTIDE SEQUENCE [LARGE SCALE GENOMIC DNA]</scope>
    <source>
        <strain evidence="1 2">BHSEK</strain>
    </source>
</reference>
<protein>
    <submittedName>
        <fullName evidence="1">Oxidoreductase</fullName>
    </submittedName>
</protein>